<protein>
    <submittedName>
        <fullName evidence="2">Transporter</fullName>
    </submittedName>
</protein>
<name>A0A7C9NF15_9ACTN</name>
<keyword evidence="1" id="KW-1133">Transmembrane helix</keyword>
<proteinExistence type="predicted"/>
<keyword evidence="1" id="KW-0472">Membrane</keyword>
<dbReference type="Pfam" id="PF06182">
    <property type="entry name" value="ABC2_membrane_6"/>
    <property type="match status" value="1"/>
</dbReference>
<feature type="transmembrane region" description="Helical" evidence="1">
    <location>
        <begin position="151"/>
        <end position="179"/>
    </location>
</feature>
<keyword evidence="1" id="KW-0812">Transmembrane</keyword>
<comment type="caution">
    <text evidence="2">The sequence shown here is derived from an EMBL/GenBank/DDBJ whole genome shotgun (WGS) entry which is preliminary data.</text>
</comment>
<sequence length="272" mass="29614">MRPRRPGARWWCRVGDYLLLAWTWARASAQYRTSFAVSILSSFAINALDAVAIGIVFTHVTTLGGFSLREVMFLYGTGGVSFAVADMLFGNVERLSQHIRAGTFDTMLIRPVSPFVQMAADGFGAHRIGRLAQAVIVLGLSLPVVPWSRAWMVPVMIVCGVVIFTAVFTLGAALQFVLVDAPELANAFTYGGVTLTQYPLSVYGDQLVRGVTYIVPLAFVNWQPALYVLGRPDPFGLPGWLRFAAPLAALLLSAVAALAWRAGIRRYRSTGN</sequence>
<feature type="transmembrane region" description="Helical" evidence="1">
    <location>
        <begin position="35"/>
        <end position="60"/>
    </location>
</feature>
<organism evidence="2 3">
    <name type="scientific">Herbidospora solisilvae</name>
    <dbReference type="NCBI Taxonomy" id="2696284"/>
    <lineage>
        <taxon>Bacteria</taxon>
        <taxon>Bacillati</taxon>
        <taxon>Actinomycetota</taxon>
        <taxon>Actinomycetes</taxon>
        <taxon>Streptosporangiales</taxon>
        <taxon>Streptosporangiaceae</taxon>
        <taxon>Herbidospora</taxon>
    </lineage>
</organism>
<evidence type="ECO:0000313" key="3">
    <source>
        <dbReference type="Proteomes" id="UP000479526"/>
    </source>
</evidence>
<dbReference type="Proteomes" id="UP000479526">
    <property type="component" value="Unassembled WGS sequence"/>
</dbReference>
<keyword evidence="3" id="KW-1185">Reference proteome</keyword>
<dbReference type="PANTHER" id="PTHR36833:SF1">
    <property type="entry name" value="INTEGRAL MEMBRANE TRANSPORT PROTEIN"/>
    <property type="match status" value="1"/>
</dbReference>
<feature type="transmembrane region" description="Helical" evidence="1">
    <location>
        <begin position="72"/>
        <end position="90"/>
    </location>
</feature>
<gene>
    <name evidence="2" type="ORF">GT755_03125</name>
</gene>
<dbReference type="AlphaFoldDB" id="A0A7C9NF15"/>
<dbReference type="PANTHER" id="PTHR36833">
    <property type="entry name" value="SLR0610 PROTEIN-RELATED"/>
    <property type="match status" value="1"/>
</dbReference>
<reference evidence="2 3" key="1">
    <citation type="submission" date="2020-01" db="EMBL/GenBank/DDBJ databases">
        <title>Herbidospora sp. NEAU-GS84 nov., a novel actinomycete isolated from soil.</title>
        <authorList>
            <person name="Han L."/>
        </authorList>
    </citation>
    <scope>NUCLEOTIDE SEQUENCE [LARGE SCALE GENOMIC DNA]</scope>
    <source>
        <strain evidence="2 3">NEAU-GS84</strain>
    </source>
</reference>
<feature type="transmembrane region" description="Helical" evidence="1">
    <location>
        <begin position="240"/>
        <end position="260"/>
    </location>
</feature>
<evidence type="ECO:0000256" key="1">
    <source>
        <dbReference type="SAM" id="Phobius"/>
    </source>
</evidence>
<dbReference type="EMBL" id="WXEW01000001">
    <property type="protein sequence ID" value="NAS20672.1"/>
    <property type="molecule type" value="Genomic_DNA"/>
</dbReference>
<evidence type="ECO:0000313" key="2">
    <source>
        <dbReference type="EMBL" id="NAS20672.1"/>
    </source>
</evidence>
<dbReference type="InterPro" id="IPR010390">
    <property type="entry name" value="ABC-2_transporter-like"/>
</dbReference>
<accession>A0A7C9NF15</accession>